<dbReference type="InterPro" id="IPR003661">
    <property type="entry name" value="HisK_dim/P_dom"/>
</dbReference>
<keyword evidence="7 14" id="KW-0812">Transmembrane</keyword>
<keyword evidence="5" id="KW-0597">Phosphoprotein</keyword>
<dbReference type="GO" id="GO:0005886">
    <property type="term" value="C:plasma membrane"/>
    <property type="evidence" value="ECO:0007669"/>
    <property type="project" value="UniProtKB-SubCell"/>
</dbReference>
<evidence type="ECO:0000256" key="11">
    <source>
        <dbReference type="ARBA" id="ARBA00022989"/>
    </source>
</evidence>
<dbReference type="InterPro" id="IPR005467">
    <property type="entry name" value="His_kinase_dom"/>
</dbReference>
<dbReference type="PANTHER" id="PTHR43065:SF46">
    <property type="entry name" value="C4-DICARBOXYLATE TRANSPORT SENSOR PROTEIN DCTB"/>
    <property type="match status" value="1"/>
</dbReference>
<dbReference type="Gene3D" id="1.10.287.130">
    <property type="match status" value="1"/>
</dbReference>
<keyword evidence="9" id="KW-0418">Kinase</keyword>
<gene>
    <name evidence="16" type="ORF">H7C19_22855</name>
</gene>
<evidence type="ECO:0000256" key="3">
    <source>
        <dbReference type="ARBA" id="ARBA00012438"/>
    </source>
</evidence>
<evidence type="ECO:0000256" key="6">
    <source>
        <dbReference type="ARBA" id="ARBA00022679"/>
    </source>
</evidence>
<dbReference type="InterPro" id="IPR036890">
    <property type="entry name" value="HATPase_C_sf"/>
</dbReference>
<feature type="transmembrane region" description="Helical" evidence="14">
    <location>
        <begin position="133"/>
        <end position="155"/>
    </location>
</feature>
<dbReference type="SMART" id="SM00387">
    <property type="entry name" value="HATPase_c"/>
    <property type="match status" value="1"/>
</dbReference>
<keyword evidence="10" id="KW-0067">ATP-binding</keyword>
<dbReference type="InterPro" id="IPR004358">
    <property type="entry name" value="Sig_transdc_His_kin-like_C"/>
</dbReference>
<evidence type="ECO:0000256" key="12">
    <source>
        <dbReference type="ARBA" id="ARBA00023012"/>
    </source>
</evidence>
<dbReference type="InterPro" id="IPR036097">
    <property type="entry name" value="HisK_dim/P_sf"/>
</dbReference>
<evidence type="ECO:0000256" key="7">
    <source>
        <dbReference type="ARBA" id="ARBA00022692"/>
    </source>
</evidence>
<evidence type="ECO:0000256" key="4">
    <source>
        <dbReference type="ARBA" id="ARBA00022475"/>
    </source>
</evidence>
<dbReference type="EC" id="2.7.13.3" evidence="3"/>
<dbReference type="CDD" id="cd00075">
    <property type="entry name" value="HATPase"/>
    <property type="match status" value="1"/>
</dbReference>
<evidence type="ECO:0000256" key="1">
    <source>
        <dbReference type="ARBA" id="ARBA00000085"/>
    </source>
</evidence>
<keyword evidence="4" id="KW-1003">Cell membrane</keyword>
<evidence type="ECO:0000256" key="8">
    <source>
        <dbReference type="ARBA" id="ARBA00022741"/>
    </source>
</evidence>
<dbReference type="CDD" id="cd00082">
    <property type="entry name" value="HisKA"/>
    <property type="match status" value="1"/>
</dbReference>
<dbReference type="SUPFAM" id="SSF55874">
    <property type="entry name" value="ATPase domain of HSP90 chaperone/DNA topoisomerase II/histidine kinase"/>
    <property type="match status" value="1"/>
</dbReference>
<dbReference type="GO" id="GO:0000155">
    <property type="term" value="F:phosphorelay sensor kinase activity"/>
    <property type="evidence" value="ECO:0007669"/>
    <property type="project" value="InterPro"/>
</dbReference>
<dbReference type="Gene3D" id="3.30.565.10">
    <property type="entry name" value="Histidine kinase-like ATPase, C-terminal domain"/>
    <property type="match status" value="1"/>
</dbReference>
<evidence type="ECO:0000256" key="10">
    <source>
        <dbReference type="ARBA" id="ARBA00022840"/>
    </source>
</evidence>
<dbReference type="SUPFAM" id="SSF47384">
    <property type="entry name" value="Homodimeric domain of signal transducing histidine kinase"/>
    <property type="match status" value="1"/>
</dbReference>
<keyword evidence="13 14" id="KW-0472">Membrane</keyword>
<dbReference type="Proteomes" id="UP000547209">
    <property type="component" value="Unassembled WGS sequence"/>
</dbReference>
<sequence length="421" mass="46437">MLQNLLLNVIIIIIPVVFFAIMLQYSGYHDQRGLAKYRYAIALVCGLSSVLCMLIPVVNADGFRWDLGAIPIGVAVLYGGRLPGAAAALIYAAANFATADGRFAAEMLSLAAALLYPYIGSGRYARSNLSVKLIGGLGASIAFYFVTLNLVLYLSDSFDASLRLDRLTFIVFQFLVIVALPIVLFLVEKQFVWAMFQERLRQAERLNMIGEMAASIAHEVRNPLTVVKGFLQLLSSSNDEKTRLYMTTSIAELDRAEFIISDYLNMAKNQPEERHPLDVCELVETAVQTMTPFAVMQSIELRHLCERDHYVQGDTVKFKQVIINVVKNAIEAMPGGGIIEVQSFRQEDEVIVKVLDNGEGMTQEQLGRLGSPYFSAKEKGTGLGTMVVFRIVESMGGKITYRSEKGKGTQVVMQFPAAGEG</sequence>
<dbReference type="Pfam" id="PF02518">
    <property type="entry name" value="HATPase_c"/>
    <property type="match status" value="1"/>
</dbReference>
<evidence type="ECO:0000256" key="5">
    <source>
        <dbReference type="ARBA" id="ARBA00022553"/>
    </source>
</evidence>
<protein>
    <recommendedName>
        <fullName evidence="3">histidine kinase</fullName>
        <ecNumber evidence="3">2.7.13.3</ecNumber>
    </recommendedName>
</protein>
<keyword evidence="6" id="KW-0808">Transferase</keyword>
<feature type="transmembrane region" description="Helical" evidence="14">
    <location>
        <begin position="6"/>
        <end position="25"/>
    </location>
</feature>
<evidence type="ECO:0000313" key="16">
    <source>
        <dbReference type="EMBL" id="MBB6673524.1"/>
    </source>
</evidence>
<accession>A0A7X0VIC3</accession>
<dbReference type="SMART" id="SM00388">
    <property type="entry name" value="HisKA"/>
    <property type="match status" value="1"/>
</dbReference>
<reference evidence="16 17" key="1">
    <citation type="submission" date="2020-08" db="EMBL/GenBank/DDBJ databases">
        <title>Cohnella phylogeny.</title>
        <authorList>
            <person name="Dunlap C."/>
        </authorList>
    </citation>
    <scope>NUCLEOTIDE SEQUENCE [LARGE SCALE GENOMIC DNA]</scope>
    <source>
        <strain evidence="16 17">DSM 28246</strain>
    </source>
</reference>
<comment type="catalytic activity">
    <reaction evidence="1">
        <text>ATP + protein L-histidine = ADP + protein N-phospho-L-histidine.</text>
        <dbReference type="EC" id="2.7.13.3"/>
    </reaction>
</comment>
<dbReference type="PROSITE" id="PS50109">
    <property type="entry name" value="HIS_KIN"/>
    <property type="match status" value="1"/>
</dbReference>
<keyword evidence="11 14" id="KW-1133">Transmembrane helix</keyword>
<comment type="caution">
    <text evidence="16">The sequence shown here is derived from an EMBL/GenBank/DDBJ whole genome shotgun (WGS) entry which is preliminary data.</text>
</comment>
<feature type="transmembrane region" description="Helical" evidence="14">
    <location>
        <begin position="167"/>
        <end position="187"/>
    </location>
</feature>
<dbReference type="Pfam" id="PF07694">
    <property type="entry name" value="5TM-5TMR_LYT"/>
    <property type="match status" value="1"/>
</dbReference>
<feature type="transmembrane region" description="Helical" evidence="14">
    <location>
        <begin position="37"/>
        <end position="58"/>
    </location>
</feature>
<feature type="transmembrane region" description="Helical" evidence="14">
    <location>
        <begin position="103"/>
        <end position="121"/>
    </location>
</feature>
<evidence type="ECO:0000256" key="9">
    <source>
        <dbReference type="ARBA" id="ARBA00022777"/>
    </source>
</evidence>
<evidence type="ECO:0000256" key="13">
    <source>
        <dbReference type="ARBA" id="ARBA00023136"/>
    </source>
</evidence>
<evidence type="ECO:0000256" key="2">
    <source>
        <dbReference type="ARBA" id="ARBA00004651"/>
    </source>
</evidence>
<dbReference type="PANTHER" id="PTHR43065">
    <property type="entry name" value="SENSOR HISTIDINE KINASE"/>
    <property type="match status" value="1"/>
</dbReference>
<evidence type="ECO:0000259" key="15">
    <source>
        <dbReference type="PROSITE" id="PS50109"/>
    </source>
</evidence>
<dbReference type="PRINTS" id="PR00344">
    <property type="entry name" value="BCTRLSENSOR"/>
</dbReference>
<keyword evidence="17" id="KW-1185">Reference proteome</keyword>
<dbReference type="EMBL" id="JACJVP010000040">
    <property type="protein sequence ID" value="MBB6673524.1"/>
    <property type="molecule type" value="Genomic_DNA"/>
</dbReference>
<dbReference type="Pfam" id="PF00512">
    <property type="entry name" value="HisKA"/>
    <property type="match status" value="1"/>
</dbReference>
<evidence type="ECO:0000256" key="14">
    <source>
        <dbReference type="SAM" id="Phobius"/>
    </source>
</evidence>
<name>A0A7X0VIC3_9BACL</name>
<comment type="subcellular location">
    <subcellularLocation>
        <location evidence="2">Cell membrane</location>
        <topology evidence="2">Multi-pass membrane protein</topology>
    </subcellularLocation>
</comment>
<dbReference type="InterPro" id="IPR003594">
    <property type="entry name" value="HATPase_dom"/>
</dbReference>
<organism evidence="16 17">
    <name type="scientific">Cohnella nanjingensis</name>
    <dbReference type="NCBI Taxonomy" id="1387779"/>
    <lineage>
        <taxon>Bacteria</taxon>
        <taxon>Bacillati</taxon>
        <taxon>Bacillota</taxon>
        <taxon>Bacilli</taxon>
        <taxon>Bacillales</taxon>
        <taxon>Paenibacillaceae</taxon>
        <taxon>Cohnella</taxon>
    </lineage>
</organism>
<feature type="transmembrane region" description="Helical" evidence="14">
    <location>
        <begin position="70"/>
        <end position="91"/>
    </location>
</feature>
<keyword evidence="8" id="KW-0547">Nucleotide-binding</keyword>
<dbReference type="GO" id="GO:0005524">
    <property type="term" value="F:ATP binding"/>
    <property type="evidence" value="ECO:0007669"/>
    <property type="project" value="UniProtKB-KW"/>
</dbReference>
<dbReference type="GO" id="GO:0071555">
    <property type="term" value="P:cell wall organization"/>
    <property type="evidence" value="ECO:0007669"/>
    <property type="project" value="InterPro"/>
</dbReference>
<keyword evidence="12" id="KW-0902">Two-component regulatory system</keyword>
<feature type="domain" description="Histidine kinase" evidence="15">
    <location>
        <begin position="215"/>
        <end position="419"/>
    </location>
</feature>
<proteinExistence type="predicted"/>
<evidence type="ECO:0000313" key="17">
    <source>
        <dbReference type="Proteomes" id="UP000547209"/>
    </source>
</evidence>
<dbReference type="InterPro" id="IPR011620">
    <property type="entry name" value="Sig_transdc_His_kinase_LytS_TM"/>
</dbReference>
<dbReference type="AlphaFoldDB" id="A0A7X0VIC3"/>